<dbReference type="EMBL" id="JAAWVQ010139048">
    <property type="protein sequence ID" value="MBN3284714.1"/>
    <property type="molecule type" value="Genomic_DNA"/>
</dbReference>
<dbReference type="PANTHER" id="PTHR10219:SF97">
    <property type="entry name" value="GLYCOLIPID TRANSFER PROTEIN"/>
    <property type="match status" value="1"/>
</dbReference>
<feature type="non-terminal residue" evidence="9">
    <location>
        <position position="271"/>
    </location>
</feature>
<keyword evidence="3" id="KW-0813">Transport</keyword>
<dbReference type="InterPro" id="IPR014830">
    <property type="entry name" value="Glycolipid_transfer_prot_dom"/>
</dbReference>
<comment type="subcellular location">
    <subcellularLocation>
        <location evidence="1">Cytoplasm</location>
    </subcellularLocation>
</comment>
<feature type="domain" description="Glycolipid transfer protein" evidence="8">
    <location>
        <begin position="97"/>
        <end position="228"/>
    </location>
</feature>
<organism evidence="9 10">
    <name type="scientific">Polyodon spathula</name>
    <name type="common">North American paddlefish</name>
    <name type="synonym">Squalus spathula</name>
    <dbReference type="NCBI Taxonomy" id="7913"/>
    <lineage>
        <taxon>Eukaryota</taxon>
        <taxon>Metazoa</taxon>
        <taxon>Chordata</taxon>
        <taxon>Craniata</taxon>
        <taxon>Vertebrata</taxon>
        <taxon>Euteleostomi</taxon>
        <taxon>Actinopterygii</taxon>
        <taxon>Chondrostei</taxon>
        <taxon>Acipenseriformes</taxon>
        <taxon>Polyodontidae</taxon>
        <taxon>Polyodon</taxon>
    </lineage>
</organism>
<proteinExistence type="inferred from homology"/>
<sequence length="271" mass="30500">MAILMEHQFKQLPADKQVDTRSFLESVSHIPPFFALVNHSMEKLHVEESVPGLGSHVLKKVKAVMFTSGVSWTAAKPQAIITSDACFAVAGFDIRQHCLGSAVFSPVKSDIVGNINKIKAVYDTNPTKFKTLQQILEAEKEMHGTQWPKVGATLALMWLKRGLKFIQVLLQSIADGERDEANPNLIRVNATKAYELALKKYHGWLVQKIFHAALYAAPYKSDFLKALSKGREVKEEDCLEKIRQFLINFTPTIDAIYVMYTKMNAELDYKA</sequence>
<dbReference type="SUPFAM" id="SSF110004">
    <property type="entry name" value="Glycolipid transfer protein, GLTP"/>
    <property type="match status" value="1"/>
</dbReference>
<evidence type="ECO:0000256" key="1">
    <source>
        <dbReference type="ARBA" id="ARBA00004496"/>
    </source>
</evidence>
<gene>
    <name evidence="9" type="primary">Gltp_1</name>
    <name evidence="9" type="ORF">GTO93_0006432</name>
</gene>
<feature type="non-terminal residue" evidence="9">
    <location>
        <position position="1"/>
    </location>
</feature>
<keyword evidence="6" id="KW-0445">Lipid transport</keyword>
<evidence type="ECO:0000256" key="7">
    <source>
        <dbReference type="ARBA" id="ARBA00037246"/>
    </source>
</evidence>
<dbReference type="InterPro" id="IPR036497">
    <property type="entry name" value="GLTP_sf"/>
</dbReference>
<evidence type="ECO:0000256" key="5">
    <source>
        <dbReference type="ARBA" id="ARBA00022737"/>
    </source>
</evidence>
<name>A0ABS2YE15_POLSP</name>
<evidence type="ECO:0000256" key="3">
    <source>
        <dbReference type="ARBA" id="ARBA00022448"/>
    </source>
</evidence>
<dbReference type="Gene3D" id="1.10.3520.10">
    <property type="entry name" value="Glycolipid transfer protein"/>
    <property type="match status" value="1"/>
</dbReference>
<accession>A0ABS2YE15</accession>
<evidence type="ECO:0000259" key="8">
    <source>
        <dbReference type="Pfam" id="PF08718"/>
    </source>
</evidence>
<evidence type="ECO:0000256" key="2">
    <source>
        <dbReference type="ARBA" id="ARBA00007148"/>
    </source>
</evidence>
<comment type="similarity">
    <text evidence="2">Belongs to the GLTP family.</text>
</comment>
<dbReference type="PANTHER" id="PTHR10219">
    <property type="entry name" value="GLYCOLIPID TRANSFER PROTEIN-RELATED"/>
    <property type="match status" value="1"/>
</dbReference>
<dbReference type="Pfam" id="PF08718">
    <property type="entry name" value="GLTP"/>
    <property type="match status" value="1"/>
</dbReference>
<dbReference type="Proteomes" id="UP001166093">
    <property type="component" value="Unassembled WGS sequence"/>
</dbReference>
<evidence type="ECO:0000256" key="4">
    <source>
        <dbReference type="ARBA" id="ARBA00022490"/>
    </source>
</evidence>
<evidence type="ECO:0000256" key="6">
    <source>
        <dbReference type="ARBA" id="ARBA00023055"/>
    </source>
</evidence>
<comment type="caution">
    <text evidence="9">The sequence shown here is derived from an EMBL/GenBank/DDBJ whole genome shotgun (WGS) entry which is preliminary data.</text>
</comment>
<evidence type="ECO:0000313" key="10">
    <source>
        <dbReference type="Proteomes" id="UP001166093"/>
    </source>
</evidence>
<keyword evidence="10" id="KW-1185">Reference proteome</keyword>
<comment type="function">
    <text evidence="7">Accelerates the intermembrane transfer of various glycolipids. Catalyzes the transfer of various glycosphingolipids between membranes but does not catalyze the transfer of phospholipids. May be involved in the intracellular translocation of glucosylceramides.</text>
</comment>
<keyword evidence="4" id="KW-0963">Cytoplasm</keyword>
<keyword evidence="5" id="KW-0677">Repeat</keyword>
<protein>
    <submittedName>
        <fullName evidence="9">GLTP protein</fullName>
    </submittedName>
</protein>
<evidence type="ECO:0000313" key="9">
    <source>
        <dbReference type="EMBL" id="MBN3284714.1"/>
    </source>
</evidence>
<reference evidence="9" key="1">
    <citation type="journal article" date="2021" name="Cell">
        <title>Tracing the genetic footprints of vertebrate landing in non-teleost ray-finned fishes.</title>
        <authorList>
            <person name="Bi X."/>
            <person name="Wang K."/>
            <person name="Yang L."/>
            <person name="Pan H."/>
            <person name="Jiang H."/>
            <person name="Wei Q."/>
            <person name="Fang M."/>
            <person name="Yu H."/>
            <person name="Zhu C."/>
            <person name="Cai Y."/>
            <person name="He Y."/>
            <person name="Gan X."/>
            <person name="Zeng H."/>
            <person name="Yu D."/>
            <person name="Zhu Y."/>
            <person name="Jiang H."/>
            <person name="Qiu Q."/>
            <person name="Yang H."/>
            <person name="Zhang Y.E."/>
            <person name="Wang W."/>
            <person name="Zhu M."/>
            <person name="He S."/>
            <person name="Zhang G."/>
        </authorList>
    </citation>
    <scope>NUCLEOTIDE SEQUENCE</scope>
    <source>
        <strain evidence="9">Pddl_001</strain>
    </source>
</reference>